<evidence type="ECO:0000313" key="1">
    <source>
        <dbReference type="EMBL" id="MFD2201876.1"/>
    </source>
</evidence>
<evidence type="ECO:0000313" key="2">
    <source>
        <dbReference type="Proteomes" id="UP001597414"/>
    </source>
</evidence>
<name>A0ABW5B9J9_9BACT</name>
<organism evidence="1 2">
    <name type="scientific">Shivajiella indica</name>
    <dbReference type="NCBI Taxonomy" id="872115"/>
    <lineage>
        <taxon>Bacteria</taxon>
        <taxon>Pseudomonadati</taxon>
        <taxon>Bacteroidota</taxon>
        <taxon>Cytophagia</taxon>
        <taxon>Cytophagales</taxon>
        <taxon>Cyclobacteriaceae</taxon>
        <taxon>Shivajiella</taxon>
    </lineage>
</organism>
<protein>
    <submittedName>
        <fullName evidence="1">Uncharacterized protein</fullName>
    </submittedName>
</protein>
<keyword evidence="2" id="KW-1185">Reference proteome</keyword>
<reference evidence="2" key="1">
    <citation type="journal article" date="2019" name="Int. J. Syst. Evol. Microbiol.">
        <title>The Global Catalogue of Microorganisms (GCM) 10K type strain sequencing project: providing services to taxonomists for standard genome sequencing and annotation.</title>
        <authorList>
            <consortium name="The Broad Institute Genomics Platform"/>
            <consortium name="The Broad Institute Genome Sequencing Center for Infectious Disease"/>
            <person name="Wu L."/>
            <person name="Ma J."/>
        </authorList>
    </citation>
    <scope>NUCLEOTIDE SEQUENCE [LARGE SCALE GENOMIC DNA]</scope>
    <source>
        <strain evidence="2">KCTC 19812</strain>
    </source>
</reference>
<dbReference type="RefSeq" id="WP_380801989.1">
    <property type="nucleotide sequence ID" value="NZ_JBHUIV010000016.1"/>
</dbReference>
<dbReference type="EMBL" id="JBHUIV010000016">
    <property type="protein sequence ID" value="MFD2201876.1"/>
    <property type="molecule type" value="Genomic_DNA"/>
</dbReference>
<comment type="caution">
    <text evidence="1">The sequence shown here is derived from an EMBL/GenBank/DDBJ whole genome shotgun (WGS) entry which is preliminary data.</text>
</comment>
<proteinExistence type="predicted"/>
<dbReference type="Proteomes" id="UP001597414">
    <property type="component" value="Unassembled WGS sequence"/>
</dbReference>
<sequence length="41" mass="4930">MCRNDSETYRGETKGLSDLEMVGMEEHGWLKVKDEEQRQKW</sequence>
<gene>
    <name evidence="1" type="ORF">ACFSKV_09870</name>
</gene>
<accession>A0ABW5B9J9</accession>